<feature type="domain" description="Methyl-accepting transducer" evidence="11">
    <location>
        <begin position="87"/>
        <end position="324"/>
    </location>
</feature>
<evidence type="ECO:0000256" key="6">
    <source>
        <dbReference type="ARBA" id="ARBA00022989"/>
    </source>
</evidence>
<keyword evidence="2" id="KW-1003">Cell membrane</keyword>
<dbReference type="RefSeq" id="WP_256613574.1">
    <property type="nucleotide sequence ID" value="NZ_JANIBK010000006.1"/>
</dbReference>
<evidence type="ECO:0000259" key="11">
    <source>
        <dbReference type="PROSITE" id="PS50111"/>
    </source>
</evidence>
<dbReference type="EMBL" id="JANIBK010000006">
    <property type="protein sequence ID" value="MCQ8127260.1"/>
    <property type="molecule type" value="Genomic_DNA"/>
</dbReference>
<dbReference type="Pfam" id="PF00015">
    <property type="entry name" value="MCPsignal"/>
    <property type="match status" value="1"/>
</dbReference>
<keyword evidence="4" id="KW-0145">Chemotaxis</keyword>
<dbReference type="PRINTS" id="PR00260">
    <property type="entry name" value="CHEMTRNSDUCR"/>
</dbReference>
<evidence type="ECO:0000256" key="7">
    <source>
        <dbReference type="ARBA" id="ARBA00023136"/>
    </source>
</evidence>
<keyword evidence="6" id="KW-1133">Transmembrane helix</keyword>
<dbReference type="Proteomes" id="UP001524586">
    <property type="component" value="Unassembled WGS sequence"/>
</dbReference>
<dbReference type="PROSITE" id="PS50111">
    <property type="entry name" value="CHEMOTAXIS_TRANSDUC_2"/>
    <property type="match status" value="1"/>
</dbReference>
<keyword evidence="3" id="KW-0488">Methylation</keyword>
<evidence type="ECO:0000256" key="10">
    <source>
        <dbReference type="PROSITE-ProRule" id="PRU00284"/>
    </source>
</evidence>
<evidence type="ECO:0000256" key="2">
    <source>
        <dbReference type="ARBA" id="ARBA00022475"/>
    </source>
</evidence>
<comment type="similarity">
    <text evidence="9">Belongs to the methyl-accepting chemotaxis (MCP) protein family.</text>
</comment>
<evidence type="ECO:0000256" key="4">
    <source>
        <dbReference type="ARBA" id="ARBA00022500"/>
    </source>
</evidence>
<comment type="subcellular location">
    <subcellularLocation>
        <location evidence="1">Cell membrane</location>
        <topology evidence="1">Multi-pass membrane protein</topology>
    </subcellularLocation>
</comment>
<evidence type="ECO:0000256" key="8">
    <source>
        <dbReference type="ARBA" id="ARBA00023224"/>
    </source>
</evidence>
<keyword evidence="13" id="KW-1185">Reference proteome</keyword>
<keyword evidence="7" id="KW-0472">Membrane</keyword>
<sequence length="401" mass="44262">MTKFLVTNRGLLILTLLLAFSPLLLPAGLGGWLPASIMALLWIRKAFVLHSALQKAAELNLSRPDEDRLNLCIDRYVSGLNNCLTEETLHFNNDLRQLKSMVADAVNTMSHSFNNLHYLASSQSSIVQTLVNDLDSSTAKKEGAMSFQQFAEETDTVLRFFIDHILQISKQSIEMVGVINDVGSNMARVEKLLVDVQKIADQTNLLALNAAIEAARAGEAGRGFAVVADEVRNLSKNSDKFSEEIKVVVNASKNNIKQAQSMIEMMASKDMNIALNSKDKIDDMMTSIALINNKVSKSIVEVSQLTDNVGITVNDAVRGLQFEDMCRQLIEFLQTNTQHFQALADEVAIGMGVFKTADSTQWESQLAEGVSRLRAMQEQWRAQGSKAVSQSTVEEGDVELF</sequence>
<dbReference type="InterPro" id="IPR004090">
    <property type="entry name" value="Chemotax_Me-accpt_rcpt"/>
</dbReference>
<proteinExistence type="inferred from homology"/>
<dbReference type="PANTHER" id="PTHR32089:SF39">
    <property type="entry name" value="METHYL-ACCEPTING CHEMOTAXIS PROTEIN HLYB"/>
    <property type="match status" value="1"/>
</dbReference>
<name>A0ABT1U0A9_9GAMM</name>
<dbReference type="Gene3D" id="1.10.287.950">
    <property type="entry name" value="Methyl-accepting chemotaxis protein"/>
    <property type="match status" value="1"/>
</dbReference>
<evidence type="ECO:0000256" key="1">
    <source>
        <dbReference type="ARBA" id="ARBA00004651"/>
    </source>
</evidence>
<dbReference type="SUPFAM" id="SSF58104">
    <property type="entry name" value="Methyl-accepting chemotaxis protein (MCP) signaling domain"/>
    <property type="match status" value="1"/>
</dbReference>
<keyword evidence="5" id="KW-0812">Transmembrane</keyword>
<organism evidence="12 13">
    <name type="scientific">Methylomonas rivi</name>
    <dbReference type="NCBI Taxonomy" id="2952226"/>
    <lineage>
        <taxon>Bacteria</taxon>
        <taxon>Pseudomonadati</taxon>
        <taxon>Pseudomonadota</taxon>
        <taxon>Gammaproteobacteria</taxon>
        <taxon>Methylococcales</taxon>
        <taxon>Methylococcaceae</taxon>
        <taxon>Methylomonas</taxon>
    </lineage>
</organism>
<dbReference type="InterPro" id="IPR004089">
    <property type="entry name" value="MCPsignal_dom"/>
</dbReference>
<evidence type="ECO:0000256" key="5">
    <source>
        <dbReference type="ARBA" id="ARBA00022692"/>
    </source>
</evidence>
<dbReference type="SMART" id="SM00283">
    <property type="entry name" value="MA"/>
    <property type="match status" value="1"/>
</dbReference>
<gene>
    <name evidence="12" type="ORF">NP596_02220</name>
</gene>
<dbReference type="PANTHER" id="PTHR32089">
    <property type="entry name" value="METHYL-ACCEPTING CHEMOTAXIS PROTEIN MCPB"/>
    <property type="match status" value="1"/>
</dbReference>
<accession>A0ABT1U0A9</accession>
<evidence type="ECO:0000256" key="3">
    <source>
        <dbReference type="ARBA" id="ARBA00022481"/>
    </source>
</evidence>
<reference evidence="12 13" key="1">
    <citation type="submission" date="2022-07" db="EMBL/GenBank/DDBJ databases">
        <title>Methylomonas rivi sp. nov., Methylomonas rosea sp. nov., Methylomonas aureus sp. nov. and Methylomonas subterranea sp. nov., four novel methanotrophs isolated from a freshwater creek and the deep terrestrial subsurface.</title>
        <authorList>
            <person name="Abin C."/>
            <person name="Sankaranarayanan K."/>
            <person name="Garner C."/>
            <person name="Sindelar R."/>
            <person name="Kotary K."/>
            <person name="Garner R."/>
            <person name="Barclay S."/>
            <person name="Lawson P."/>
            <person name="Krumholz L."/>
        </authorList>
    </citation>
    <scope>NUCLEOTIDE SEQUENCE [LARGE SCALE GENOMIC DNA]</scope>
    <source>
        <strain evidence="12 13">WSC-6</strain>
    </source>
</reference>
<protein>
    <submittedName>
        <fullName evidence="12">Methyl-accepting chemotaxis protein</fullName>
    </submittedName>
</protein>
<evidence type="ECO:0000313" key="12">
    <source>
        <dbReference type="EMBL" id="MCQ8127260.1"/>
    </source>
</evidence>
<evidence type="ECO:0000313" key="13">
    <source>
        <dbReference type="Proteomes" id="UP001524586"/>
    </source>
</evidence>
<evidence type="ECO:0000256" key="9">
    <source>
        <dbReference type="ARBA" id="ARBA00029447"/>
    </source>
</evidence>
<keyword evidence="8 10" id="KW-0807">Transducer</keyword>
<comment type="caution">
    <text evidence="12">The sequence shown here is derived from an EMBL/GenBank/DDBJ whole genome shotgun (WGS) entry which is preliminary data.</text>
</comment>